<keyword evidence="2" id="KW-0808">Transferase</keyword>
<dbReference type="CDD" id="cd00761">
    <property type="entry name" value="Glyco_tranf_GTA_type"/>
    <property type="match status" value="1"/>
</dbReference>
<organism evidence="2 3">
    <name type="scientific">Duganella radicis</name>
    <dbReference type="NCBI Taxonomy" id="551988"/>
    <lineage>
        <taxon>Bacteria</taxon>
        <taxon>Pseudomonadati</taxon>
        <taxon>Pseudomonadota</taxon>
        <taxon>Betaproteobacteria</taxon>
        <taxon>Burkholderiales</taxon>
        <taxon>Oxalobacteraceae</taxon>
        <taxon>Telluria group</taxon>
        <taxon>Duganella</taxon>
    </lineage>
</organism>
<dbReference type="Proteomes" id="UP000475582">
    <property type="component" value="Unassembled WGS sequence"/>
</dbReference>
<dbReference type="InterPro" id="IPR029044">
    <property type="entry name" value="Nucleotide-diphossugar_trans"/>
</dbReference>
<comment type="caution">
    <text evidence="2">The sequence shown here is derived from an EMBL/GenBank/DDBJ whole genome shotgun (WGS) entry which is preliminary data.</text>
</comment>
<dbReference type="GO" id="GO:0016740">
    <property type="term" value="F:transferase activity"/>
    <property type="evidence" value="ECO:0007669"/>
    <property type="project" value="UniProtKB-KW"/>
</dbReference>
<reference evidence="2 3" key="1">
    <citation type="submission" date="2019-11" db="EMBL/GenBank/DDBJ databases">
        <title>Type strains purchased from KCTC, JCM and DSMZ.</title>
        <authorList>
            <person name="Lu H."/>
        </authorList>
    </citation>
    <scope>NUCLEOTIDE SEQUENCE [LARGE SCALE GENOMIC DNA]</scope>
    <source>
        <strain evidence="2 3">KCTC 22382</strain>
    </source>
</reference>
<evidence type="ECO:0000313" key="2">
    <source>
        <dbReference type="EMBL" id="MTV39975.1"/>
    </source>
</evidence>
<evidence type="ECO:0000313" key="3">
    <source>
        <dbReference type="Proteomes" id="UP000475582"/>
    </source>
</evidence>
<evidence type="ECO:0000259" key="1">
    <source>
        <dbReference type="Pfam" id="PF00535"/>
    </source>
</evidence>
<dbReference type="InterPro" id="IPR001173">
    <property type="entry name" value="Glyco_trans_2-like"/>
</dbReference>
<dbReference type="AlphaFoldDB" id="A0A6L6PP84"/>
<proteinExistence type="predicted"/>
<feature type="domain" description="Glycosyltransferase 2-like" evidence="1">
    <location>
        <begin position="6"/>
        <end position="157"/>
    </location>
</feature>
<name>A0A6L6PP84_9BURK</name>
<accession>A0A6L6PP84</accession>
<dbReference type="RefSeq" id="WP_155465771.1">
    <property type="nucleotide sequence ID" value="NZ_WNKY01000026.1"/>
</dbReference>
<dbReference type="Pfam" id="PF00535">
    <property type="entry name" value="Glycos_transf_2"/>
    <property type="match status" value="1"/>
</dbReference>
<dbReference type="EMBL" id="WNKY01000026">
    <property type="protein sequence ID" value="MTV39975.1"/>
    <property type="molecule type" value="Genomic_DNA"/>
</dbReference>
<protein>
    <submittedName>
        <fullName evidence="2">Glycosyltransferase</fullName>
    </submittedName>
</protein>
<dbReference type="Gene3D" id="3.90.550.10">
    <property type="entry name" value="Spore Coat Polysaccharide Biosynthesis Protein SpsA, Chain A"/>
    <property type="match status" value="1"/>
</dbReference>
<dbReference type="OrthoDB" id="9088257at2"/>
<sequence>MKITTVIPAYKPKYLMELLAALAQQTEAPERIIFSDDSPDQSFIAMLESEPVKSLIAHLNVSTIVGPRRGAHANWAHCIEAWGGETELLHILCDDDIIYPHFYARHRQAHMSGYFSSTISRRWYANEMGQPVRHSLNLPEAVDNHPQRLISLDANALFVSTVGRAANWLGEVSNTVMRADVADVIVKRQVDGIAISGLEDLGAFICGAHAHPMCFINEHLGFFRQSANQNSAVSTSAAMKCAIMSYLGLALIGLRRGLINQEQAQFCFNAVGSNVLWHYRNEADTEAIRAVLPALMAGEPGADTPFLAAWHDFVAAHGLF</sequence>
<keyword evidence="3" id="KW-1185">Reference proteome</keyword>
<gene>
    <name evidence="2" type="ORF">GM676_20630</name>
</gene>
<dbReference type="SUPFAM" id="SSF53448">
    <property type="entry name" value="Nucleotide-diphospho-sugar transferases"/>
    <property type="match status" value="1"/>
</dbReference>